<evidence type="ECO:0000259" key="1">
    <source>
        <dbReference type="Pfam" id="PF00534"/>
    </source>
</evidence>
<dbReference type="EMBL" id="JAFIDN010000004">
    <property type="protein sequence ID" value="MBP3192288.1"/>
    <property type="molecule type" value="Genomic_DNA"/>
</dbReference>
<dbReference type="InterPro" id="IPR028098">
    <property type="entry name" value="Glyco_trans_4-like_N"/>
</dbReference>
<dbReference type="Gene3D" id="3.40.50.2000">
    <property type="entry name" value="Glycogen Phosphorylase B"/>
    <property type="match status" value="2"/>
</dbReference>
<protein>
    <submittedName>
        <fullName evidence="3">Glycosyltransferase</fullName>
    </submittedName>
</protein>
<dbReference type="Pfam" id="PF13439">
    <property type="entry name" value="Glyco_transf_4"/>
    <property type="match status" value="1"/>
</dbReference>
<dbReference type="PANTHER" id="PTHR12526">
    <property type="entry name" value="GLYCOSYLTRANSFERASE"/>
    <property type="match status" value="1"/>
</dbReference>
<dbReference type="PANTHER" id="PTHR12526:SF638">
    <property type="entry name" value="SPORE COAT PROTEIN SA"/>
    <property type="match status" value="1"/>
</dbReference>
<dbReference type="GO" id="GO:0016757">
    <property type="term" value="F:glycosyltransferase activity"/>
    <property type="evidence" value="ECO:0007669"/>
    <property type="project" value="InterPro"/>
</dbReference>
<dbReference type="RefSeq" id="WP_210511191.1">
    <property type="nucleotide sequence ID" value="NZ_JAFIDN010000004.1"/>
</dbReference>
<feature type="domain" description="Glycosyltransferase subfamily 4-like N-terminal" evidence="2">
    <location>
        <begin position="13"/>
        <end position="170"/>
    </location>
</feature>
<feature type="domain" description="Glycosyl transferase family 1" evidence="1">
    <location>
        <begin position="180"/>
        <end position="350"/>
    </location>
</feature>
<evidence type="ECO:0000259" key="2">
    <source>
        <dbReference type="Pfam" id="PF13439"/>
    </source>
</evidence>
<evidence type="ECO:0000313" key="4">
    <source>
        <dbReference type="Proteomes" id="UP000673975"/>
    </source>
</evidence>
<name>A0A8J7RLF0_9BACT</name>
<dbReference type="Proteomes" id="UP000673975">
    <property type="component" value="Unassembled WGS sequence"/>
</dbReference>
<organism evidence="3 4">
    <name type="scientific">Natronogracilivirga saccharolytica</name>
    <dbReference type="NCBI Taxonomy" id="2812953"/>
    <lineage>
        <taxon>Bacteria</taxon>
        <taxon>Pseudomonadati</taxon>
        <taxon>Balneolota</taxon>
        <taxon>Balneolia</taxon>
        <taxon>Balneolales</taxon>
        <taxon>Cyclonatronaceae</taxon>
        <taxon>Natronogracilivirga</taxon>
    </lineage>
</organism>
<dbReference type="Pfam" id="PF00534">
    <property type="entry name" value="Glycos_transf_1"/>
    <property type="match status" value="1"/>
</dbReference>
<sequence length="369" mass="41414">MRRILFIINSFRVGGAETQLISLIQELRKHNTDAAVISLYRHEPLADQLSESGIDVHFLNVHSLAGLPSGILKARRIIRQFRPDLIHSHMYHSNLFARLLKVFMPSVRVINTAHNTVEGGSLRYVLYRITSGLAENVSIISRDGEQAHLSRKATPRKKLIYMPNGIDVERFQPQSDKRMEKRRELGADDSFVFLSVGALSEQKNFPNALNAIRKLKDNGYSGFRVFIAGKAPQGTDNDKKLLQLSEELEVKDIVRFLGLRNDIQDLMRAADGYLSSSSWEGMPIVLLEATASGLPVVATDVGDTREIVREGKNGFLVPPKDSESLAGAMMNLLDADDETRQRMGKESRKHAMDKFSIESVAKQWLEVYG</sequence>
<gene>
    <name evidence="3" type="ORF">NATSA_06410</name>
</gene>
<dbReference type="AlphaFoldDB" id="A0A8J7RLF0"/>
<accession>A0A8J7RLF0</accession>
<keyword evidence="4" id="KW-1185">Reference proteome</keyword>
<proteinExistence type="predicted"/>
<dbReference type="SUPFAM" id="SSF53756">
    <property type="entry name" value="UDP-Glycosyltransferase/glycogen phosphorylase"/>
    <property type="match status" value="1"/>
</dbReference>
<comment type="caution">
    <text evidence="3">The sequence shown here is derived from an EMBL/GenBank/DDBJ whole genome shotgun (WGS) entry which is preliminary data.</text>
</comment>
<evidence type="ECO:0000313" key="3">
    <source>
        <dbReference type="EMBL" id="MBP3192288.1"/>
    </source>
</evidence>
<dbReference type="InterPro" id="IPR001296">
    <property type="entry name" value="Glyco_trans_1"/>
</dbReference>
<reference evidence="3" key="1">
    <citation type="submission" date="2021-02" db="EMBL/GenBank/DDBJ databases">
        <title>Natronogracilivirga saccharolytica gen. nov. sp. nov. a new anaerobic, haloalkiliphilic carbohydrate-fermenting bacterium from soda lake and proposing of Cyclonatronumiaceae fam. nov. in the phylum Balneolaeota.</title>
        <authorList>
            <person name="Zhilina T.N."/>
            <person name="Sorokin D.Y."/>
            <person name="Zavarzina D.G."/>
            <person name="Toshchakov S.V."/>
            <person name="Kublanov I.V."/>
        </authorList>
    </citation>
    <scope>NUCLEOTIDE SEQUENCE</scope>
    <source>
        <strain evidence="3">Z-1702</strain>
    </source>
</reference>